<dbReference type="AlphaFoldDB" id="M2QL39"/>
<dbReference type="GO" id="GO:0010333">
    <property type="term" value="F:terpene synthase activity"/>
    <property type="evidence" value="ECO:0007669"/>
    <property type="project" value="InterPro"/>
</dbReference>
<keyword evidence="7" id="KW-1133">Transmembrane helix</keyword>
<evidence type="ECO:0000256" key="5">
    <source>
        <dbReference type="ARBA" id="ARBA00023239"/>
    </source>
</evidence>
<keyword evidence="3 6" id="KW-0479">Metal-binding</keyword>
<dbReference type="EMBL" id="KB445809">
    <property type="protein sequence ID" value="EMD32850.1"/>
    <property type="molecule type" value="Genomic_DNA"/>
</dbReference>
<dbReference type="InterPro" id="IPR034686">
    <property type="entry name" value="Terpene_cyclase-like_2"/>
</dbReference>
<accession>M2QL39</accession>
<dbReference type="Pfam" id="PF19086">
    <property type="entry name" value="Terpene_syn_C_2"/>
    <property type="match status" value="1"/>
</dbReference>
<gene>
    <name evidence="8" type="ORF">CERSUDRAFT_161387</name>
</gene>
<evidence type="ECO:0000256" key="1">
    <source>
        <dbReference type="ARBA" id="ARBA00001946"/>
    </source>
</evidence>
<reference evidence="8 9" key="1">
    <citation type="journal article" date="2012" name="Proc. Natl. Acad. Sci. U.S.A.">
        <title>Comparative genomics of Ceriporiopsis subvermispora and Phanerochaete chrysosporium provide insight into selective ligninolysis.</title>
        <authorList>
            <person name="Fernandez-Fueyo E."/>
            <person name="Ruiz-Duenas F.J."/>
            <person name="Ferreira P."/>
            <person name="Floudas D."/>
            <person name="Hibbett D.S."/>
            <person name="Canessa P."/>
            <person name="Larrondo L.F."/>
            <person name="James T.Y."/>
            <person name="Seelenfreund D."/>
            <person name="Lobos S."/>
            <person name="Polanco R."/>
            <person name="Tello M."/>
            <person name="Honda Y."/>
            <person name="Watanabe T."/>
            <person name="Watanabe T."/>
            <person name="Ryu J.S."/>
            <person name="Kubicek C.P."/>
            <person name="Schmoll M."/>
            <person name="Gaskell J."/>
            <person name="Hammel K.E."/>
            <person name="St John F.J."/>
            <person name="Vanden Wymelenberg A."/>
            <person name="Sabat G."/>
            <person name="Splinter BonDurant S."/>
            <person name="Syed K."/>
            <person name="Yadav J.S."/>
            <person name="Doddapaneni H."/>
            <person name="Subramanian V."/>
            <person name="Lavin J.L."/>
            <person name="Oguiza J.A."/>
            <person name="Perez G."/>
            <person name="Pisabarro A.G."/>
            <person name="Ramirez L."/>
            <person name="Santoyo F."/>
            <person name="Master E."/>
            <person name="Coutinho P.M."/>
            <person name="Henrissat B."/>
            <person name="Lombard V."/>
            <person name="Magnuson J.K."/>
            <person name="Kuees U."/>
            <person name="Hori C."/>
            <person name="Igarashi K."/>
            <person name="Samejima M."/>
            <person name="Held B.W."/>
            <person name="Barry K.W."/>
            <person name="LaButti K.M."/>
            <person name="Lapidus A."/>
            <person name="Lindquist E.A."/>
            <person name="Lucas S.M."/>
            <person name="Riley R."/>
            <person name="Salamov A.A."/>
            <person name="Hoffmeister D."/>
            <person name="Schwenk D."/>
            <person name="Hadar Y."/>
            <person name="Yarden O."/>
            <person name="de Vries R.P."/>
            <person name="Wiebenga A."/>
            <person name="Stenlid J."/>
            <person name="Eastwood D."/>
            <person name="Grigoriev I.V."/>
            <person name="Berka R.M."/>
            <person name="Blanchette R.A."/>
            <person name="Kersten P."/>
            <person name="Martinez A.T."/>
            <person name="Vicuna R."/>
            <person name="Cullen D."/>
        </authorList>
    </citation>
    <scope>NUCLEOTIDE SEQUENCE [LARGE SCALE GENOMIC DNA]</scope>
    <source>
        <strain evidence="8 9">B</strain>
    </source>
</reference>
<organism evidence="8 9">
    <name type="scientific">Ceriporiopsis subvermispora (strain B)</name>
    <name type="common">White-rot fungus</name>
    <name type="synonym">Gelatoporia subvermispora</name>
    <dbReference type="NCBI Taxonomy" id="914234"/>
    <lineage>
        <taxon>Eukaryota</taxon>
        <taxon>Fungi</taxon>
        <taxon>Dikarya</taxon>
        <taxon>Basidiomycota</taxon>
        <taxon>Agaricomycotina</taxon>
        <taxon>Agaricomycetes</taxon>
        <taxon>Polyporales</taxon>
        <taxon>Gelatoporiaceae</taxon>
        <taxon>Gelatoporia</taxon>
    </lineage>
</organism>
<dbReference type="SFLD" id="SFLDG01020">
    <property type="entry name" value="Terpene_Cyclase_Like_2"/>
    <property type="match status" value="1"/>
</dbReference>
<keyword evidence="7" id="KW-0472">Membrane</keyword>
<comment type="similarity">
    <text evidence="2 6">Belongs to the terpene synthase family.</text>
</comment>
<dbReference type="HOGENOM" id="CLU_042538_5_0_1"/>
<dbReference type="InterPro" id="IPR008949">
    <property type="entry name" value="Isoprenoid_synthase_dom_sf"/>
</dbReference>
<evidence type="ECO:0000313" key="9">
    <source>
        <dbReference type="Proteomes" id="UP000016930"/>
    </source>
</evidence>
<keyword evidence="7" id="KW-0812">Transmembrane</keyword>
<comment type="cofactor">
    <cofactor evidence="1 6">
        <name>Mg(2+)</name>
        <dbReference type="ChEBI" id="CHEBI:18420"/>
    </cofactor>
</comment>
<feature type="transmembrane region" description="Helical" evidence="7">
    <location>
        <begin position="358"/>
        <end position="377"/>
    </location>
</feature>
<evidence type="ECO:0000256" key="3">
    <source>
        <dbReference type="ARBA" id="ARBA00022723"/>
    </source>
</evidence>
<dbReference type="GO" id="GO:0008299">
    <property type="term" value="P:isoprenoid biosynthetic process"/>
    <property type="evidence" value="ECO:0007669"/>
    <property type="project" value="UniProtKB-ARBA"/>
</dbReference>
<keyword evidence="5 6" id="KW-0456">Lyase</keyword>
<evidence type="ECO:0000256" key="7">
    <source>
        <dbReference type="SAM" id="Phobius"/>
    </source>
</evidence>
<name>M2QL39_CERS8</name>
<dbReference type="PANTHER" id="PTHR35201">
    <property type="entry name" value="TERPENE SYNTHASE"/>
    <property type="match status" value="1"/>
</dbReference>
<evidence type="ECO:0000256" key="2">
    <source>
        <dbReference type="ARBA" id="ARBA00006333"/>
    </source>
</evidence>
<proteinExistence type="inferred from homology"/>
<dbReference type="SUPFAM" id="SSF48576">
    <property type="entry name" value="Terpenoid synthases"/>
    <property type="match status" value="1"/>
</dbReference>
<dbReference type="GO" id="GO:0046872">
    <property type="term" value="F:metal ion binding"/>
    <property type="evidence" value="ECO:0007669"/>
    <property type="project" value="UniProtKB-KW"/>
</dbReference>
<dbReference type="Proteomes" id="UP000016930">
    <property type="component" value="Unassembled WGS sequence"/>
</dbReference>
<dbReference type="SFLD" id="SFLDS00005">
    <property type="entry name" value="Isoprenoid_Synthase_Type_I"/>
    <property type="match status" value="1"/>
</dbReference>
<protein>
    <recommendedName>
        <fullName evidence="6">Terpene synthase</fullName>
        <ecNumber evidence="6">4.2.3.-</ecNumber>
    </recommendedName>
</protein>
<dbReference type="PANTHER" id="PTHR35201:SF4">
    <property type="entry name" value="BETA-PINACENE SYNTHASE-RELATED"/>
    <property type="match status" value="1"/>
</dbReference>
<keyword evidence="4 6" id="KW-0460">Magnesium</keyword>
<evidence type="ECO:0000256" key="4">
    <source>
        <dbReference type="ARBA" id="ARBA00022842"/>
    </source>
</evidence>
<sequence length="379" mass="42905">MSEHTTTFNLPDTLANWPWPRMLNPHYQTAKVASSAWTESFNAFRPKAQKAFNLCDFNLLASLAFPLADEARCRTACDLMNLFFVFDEYSDIADEGTVRQQADIIMDALRNPHKPRPKGECIIGEITRQFWERAVETASPSSQRRFIETFDAYTASVVQQAEDRTHSYIRSIDSYLAVRRDTIGAKPSFTVMEMDMDLPDEVLHDPAVANLTLWCIDMLILGNDICSYNVEQARGDDGHNILTIAQHELKADLNGALKWVKEYHDELVTKFLENVDKVPSFGPELDPQVARYVDGLGNWVRANDQWSFESQRYFGTKGLEIMKHRTVALLPKVSERPDAAQPSVLPMLTSKASEVSPFPMLSVCLCAIVGYLIRALVFL</sequence>
<keyword evidence="9" id="KW-1185">Reference proteome</keyword>
<dbReference type="EC" id="4.2.3.-" evidence="6"/>
<dbReference type="OrthoDB" id="6486656at2759"/>
<dbReference type="Gene3D" id="1.10.600.10">
    <property type="entry name" value="Farnesyl Diphosphate Synthase"/>
    <property type="match status" value="1"/>
</dbReference>
<evidence type="ECO:0000256" key="6">
    <source>
        <dbReference type="RuleBase" id="RU366034"/>
    </source>
</evidence>
<evidence type="ECO:0000313" key="8">
    <source>
        <dbReference type="EMBL" id="EMD32850.1"/>
    </source>
</evidence>